<dbReference type="AlphaFoldDB" id="A0A160FKQ4"/>
<keyword evidence="2" id="KW-1185">Reference proteome</keyword>
<dbReference type="OrthoDB" id="6792909at2"/>
<dbReference type="KEGG" id="buz:AYM40_11810"/>
<evidence type="ECO:0008006" key="3">
    <source>
        <dbReference type="Google" id="ProtNLM"/>
    </source>
</evidence>
<protein>
    <recommendedName>
        <fullName evidence="3">Apea-like HEPN domain-containing protein</fullName>
    </recommendedName>
</protein>
<evidence type="ECO:0000313" key="2">
    <source>
        <dbReference type="Proteomes" id="UP000076852"/>
    </source>
</evidence>
<evidence type="ECO:0000313" key="1">
    <source>
        <dbReference type="EMBL" id="ANB72971.1"/>
    </source>
</evidence>
<gene>
    <name evidence="1" type="ORF">AYM40_11810</name>
</gene>
<dbReference type="Proteomes" id="UP000076852">
    <property type="component" value="Chromosome 1"/>
</dbReference>
<dbReference type="STRING" id="1804984.AYM40_11810"/>
<accession>A0A160FKQ4</accession>
<reference evidence="1 2" key="1">
    <citation type="journal article" date="2016" name="Gene">
        <title>PacBio SMRT assembly of a complex multi-replicon genome reveals chlorocatechol degradative operon in a region of genome plasticity.</title>
        <authorList>
            <person name="Ricker N."/>
            <person name="Shen S.Y."/>
            <person name="Goordial J."/>
            <person name="Jin S."/>
            <person name="Fulthorpe R.R."/>
        </authorList>
    </citation>
    <scope>NUCLEOTIDE SEQUENCE [LARGE SCALE GENOMIC DNA]</scope>
    <source>
        <strain evidence="1 2">OLGA172</strain>
    </source>
</reference>
<name>A0A160FKQ4_9BURK</name>
<dbReference type="EMBL" id="CP014578">
    <property type="protein sequence ID" value="ANB72971.1"/>
    <property type="molecule type" value="Genomic_DNA"/>
</dbReference>
<dbReference type="RefSeq" id="WP_063496383.1">
    <property type="nucleotide sequence ID" value="NZ_CP014578.1"/>
</dbReference>
<sequence length="438" mass="49166">MEADQQLLDVLAVLWRIPPPGPDNLLTAPAFVALSELLDQRYGGGKATFALSNALRSFGLPCGLPSNKSALALDLPTAAATLTAAYSRRMTVRRYICPLDLADDLPRMTFGNARVAQFTAEELEKLFNAPRLRRNFPTLPFESERLAQFHWLVVEEERAVDPRPEARAVPMLFSDIRRDFGEIEPYLGRFPPTVEGALFFLLLARWEEWSTMPDVDWRGFRIPWIYTLDEDLFVRSARPPNPDSLSLEPWIVQDHWGEEIELERPTYLPLHDSAKMELPRFTESDLTELQAALATPLFETPVVHFLVRAFLADGVDEVLAHMTAIEASLGLESDHKRKLRPNPDPHPKLSATNRVAARIGAALTDAKAVQDYKNLFELRSAFIHGRAGLEKISTQQRVLARGLARRVACALVSLAATYPSSSREDVLAHLLNRGIAYL</sequence>
<organism evidence="1 2">
    <name type="scientific">Paraburkholderia phytofirmans OLGA172</name>
    <dbReference type="NCBI Taxonomy" id="1417228"/>
    <lineage>
        <taxon>Bacteria</taxon>
        <taxon>Pseudomonadati</taxon>
        <taxon>Pseudomonadota</taxon>
        <taxon>Betaproteobacteria</taxon>
        <taxon>Burkholderiales</taxon>
        <taxon>Burkholderiaceae</taxon>
        <taxon>Paraburkholderia</taxon>
    </lineage>
</organism>
<proteinExistence type="predicted"/>